<sequence length="648" mass="72714">MAEIASVINVVAWGTRLSLSLYDFGIANAAATRQANKIAKSVSMLTLMLKQVGTLLKEDNTTPSIEAVETVQDIVLHTNNAFAAIEALIPVIPHVEAAAVESDIPAAQRRRWDLVSTDNLQYLLTYVETLNSTLSVMLQALYTVRVIAWSRSRQDRLPASAADAVANECSQLEVLIVEQQLLLLELSDAYSNYRRSCDFSDSPSSSVHFEQKDFIPNQDKTPPPTSLDRYRDPSLSDVQPNRPLPEISSLVRRSSPRFSNEILSRWTLLQEIEQRLAVPDDEIYKPLTPSQQRFGSLGRSKSYEVDHREDSIPGIMRTGAGHVESPKPTRPPVSPVGAMEHSTRPIPITPLSTARAGQAFSPGSSNSLPAGYSVQPGRPPSMMAYSPASPRTGFSKYYQPQAQARPSAVADNRPSTEVMLGVPWRLWLQSYHWDFTDDKVMNTNSQVPLDKAYTDRNGWTELMQTWVRREAIEEARLSFNQVQKEVQDGGRTRFETCFCIGKPLTYAEVRRLVDRSIEIYRATQYPPSLATTESAGTGPATPSVSLPILNDSKQQRRGHSRHNSYYSTDPSSDDDYSDDARSSSRHHRRRGTESRESSRHWDRDRERERERERRKRKEYKGSSTFGTLARYGGIATLLEGLPEILKGL</sequence>
<feature type="compositionally biased region" description="Polar residues" evidence="1">
    <location>
        <begin position="529"/>
        <end position="544"/>
    </location>
</feature>
<reference evidence="2 3" key="1">
    <citation type="submission" date="2024-04" db="EMBL/GenBank/DDBJ databases">
        <title>Phyllosticta paracitricarpa is synonymous to the EU quarantine fungus P. citricarpa based on phylogenomic analyses.</title>
        <authorList>
            <consortium name="Lawrence Berkeley National Laboratory"/>
            <person name="Van Ingen-Buijs V.A."/>
            <person name="Van Westerhoven A.C."/>
            <person name="Haridas S."/>
            <person name="Skiadas P."/>
            <person name="Martin F."/>
            <person name="Groenewald J.Z."/>
            <person name="Crous P.W."/>
            <person name="Seidl M.F."/>
        </authorList>
    </citation>
    <scope>NUCLEOTIDE SEQUENCE [LARGE SCALE GENOMIC DNA]</scope>
    <source>
        <strain evidence="2 3">CBS 123371</strain>
    </source>
</reference>
<gene>
    <name evidence="2" type="ORF">IWZ03DRAFT_101784</name>
</gene>
<feature type="region of interest" description="Disordered" evidence="1">
    <location>
        <begin position="287"/>
        <end position="306"/>
    </location>
</feature>
<name>A0ABR1KX50_9PEZI</name>
<accession>A0ABR1KX50</accession>
<comment type="caution">
    <text evidence="2">The sequence shown here is derived from an EMBL/GenBank/DDBJ whole genome shotgun (WGS) entry which is preliminary data.</text>
</comment>
<proteinExistence type="predicted"/>
<feature type="region of interest" description="Disordered" evidence="1">
    <location>
        <begin position="316"/>
        <end position="340"/>
    </location>
</feature>
<organism evidence="2 3">
    <name type="scientific">Phyllosticta citriasiana</name>
    <dbReference type="NCBI Taxonomy" id="595635"/>
    <lineage>
        <taxon>Eukaryota</taxon>
        <taxon>Fungi</taxon>
        <taxon>Dikarya</taxon>
        <taxon>Ascomycota</taxon>
        <taxon>Pezizomycotina</taxon>
        <taxon>Dothideomycetes</taxon>
        <taxon>Dothideomycetes incertae sedis</taxon>
        <taxon>Botryosphaeriales</taxon>
        <taxon>Phyllostictaceae</taxon>
        <taxon>Phyllosticta</taxon>
    </lineage>
</organism>
<feature type="region of interest" description="Disordered" evidence="1">
    <location>
        <begin position="210"/>
        <end position="248"/>
    </location>
</feature>
<dbReference type="Proteomes" id="UP001363622">
    <property type="component" value="Unassembled WGS sequence"/>
</dbReference>
<keyword evidence="3" id="KW-1185">Reference proteome</keyword>
<feature type="region of interest" description="Disordered" evidence="1">
    <location>
        <begin position="355"/>
        <end position="388"/>
    </location>
</feature>
<protein>
    <submittedName>
        <fullName evidence="2">Uncharacterized protein</fullName>
    </submittedName>
</protein>
<feature type="compositionally biased region" description="Basic and acidic residues" evidence="1">
    <location>
        <begin position="591"/>
        <end position="611"/>
    </location>
</feature>
<feature type="region of interest" description="Disordered" evidence="1">
    <location>
        <begin position="529"/>
        <end position="620"/>
    </location>
</feature>
<evidence type="ECO:0000313" key="3">
    <source>
        <dbReference type="Proteomes" id="UP001363622"/>
    </source>
</evidence>
<dbReference type="EMBL" id="JBBPHU010000002">
    <property type="protein sequence ID" value="KAK7521796.1"/>
    <property type="molecule type" value="Genomic_DNA"/>
</dbReference>
<evidence type="ECO:0000313" key="2">
    <source>
        <dbReference type="EMBL" id="KAK7521796.1"/>
    </source>
</evidence>
<evidence type="ECO:0000256" key="1">
    <source>
        <dbReference type="SAM" id="MobiDB-lite"/>
    </source>
</evidence>